<dbReference type="EMBL" id="CP096205">
    <property type="protein sequence ID" value="UPQ78744.1"/>
    <property type="molecule type" value="Genomic_DNA"/>
</dbReference>
<dbReference type="InterPro" id="IPR002525">
    <property type="entry name" value="Transp_IS110-like_N"/>
</dbReference>
<protein>
    <submittedName>
        <fullName evidence="6">IS110 family transposase</fullName>
    </submittedName>
</protein>
<evidence type="ECO:0000313" key="6">
    <source>
        <dbReference type="EMBL" id="UPQ78744.1"/>
    </source>
</evidence>
<name>A0ABY4KD79_9FLAO</name>
<reference evidence="6" key="1">
    <citation type="submission" date="2022-04" db="EMBL/GenBank/DDBJ databases">
        <title>Consumption of N2O by Flavobacterium azooxidireducens sp. nov. isolated from Decomposing Leaf Litter of Phragmites australis (Cav.).</title>
        <authorList>
            <person name="Behrendt U."/>
            <person name="Spanner T."/>
            <person name="Augustin J."/>
            <person name="Horn M.A."/>
            <person name="Kolb S."/>
            <person name="Ulrich A."/>
        </authorList>
    </citation>
    <scope>NUCLEOTIDE SEQUENCE</scope>
    <source>
        <strain evidence="6">IGB 4-14</strain>
    </source>
</reference>
<dbReference type="EMBL" id="CP096205">
    <property type="protein sequence ID" value="UPQ79602.1"/>
    <property type="molecule type" value="Genomic_DNA"/>
</dbReference>
<evidence type="ECO:0000313" key="7">
    <source>
        <dbReference type="EMBL" id="UPQ79602.1"/>
    </source>
</evidence>
<sequence length="346" mass="39844">MIKKLLKQVAGIDVAQKELVITLGRIYEDFNIELFSYKVFKNSDSGIKSLVEWVNKQIDKELPIRYVMEATGVYHQKFAYHLVDNGCEVSIVLPNKISNYIRTLEQKTVTDKSCSQAIAQFGLERKLDRWTKPKSIYRELQQLTREREQIVQERSNIKNQIHAESVEAMPNERSLDRMKKRIVLLNLQEKEIKKEINEITKADLQVSNIIKRVTSIPGVGELTAVTVLAETNGFELIRNKSQLTSYAGLDVKEKQSGTSVKGKPRISKKGNRFLRKSLHLPALSAVKWDENFKSVYARLVSKHGIKMKALVAVQRKLLELIYILFKNETVYDKEYITKNSVQTQMV</sequence>
<gene>
    <name evidence="7" type="ORF">M0M57_01895</name>
    <name evidence="8" type="ORF">M0M57_03015</name>
    <name evidence="9" type="ORF">M0M57_05355</name>
    <name evidence="10" type="ORF">M0M57_07135</name>
    <name evidence="4" type="ORF">M0M57_09510</name>
    <name evidence="5" type="ORF">M0M57_10575</name>
    <name evidence="6" type="ORF">M0M57_14115</name>
</gene>
<keyword evidence="11" id="KW-1185">Reference proteome</keyword>
<dbReference type="InterPro" id="IPR003346">
    <property type="entry name" value="Transposase_20"/>
</dbReference>
<organism evidence="6 11">
    <name type="scientific">Flavobacterium azooxidireducens</name>
    <dbReference type="NCBI Taxonomy" id="1871076"/>
    <lineage>
        <taxon>Bacteria</taxon>
        <taxon>Pseudomonadati</taxon>
        <taxon>Bacteroidota</taxon>
        <taxon>Flavobacteriia</taxon>
        <taxon>Flavobacteriales</taxon>
        <taxon>Flavobacteriaceae</taxon>
        <taxon>Flavobacterium</taxon>
    </lineage>
</organism>
<dbReference type="PANTHER" id="PTHR33055">
    <property type="entry name" value="TRANSPOSASE FOR INSERTION SEQUENCE ELEMENT IS1111A"/>
    <property type="match status" value="1"/>
</dbReference>
<evidence type="ECO:0000259" key="3">
    <source>
        <dbReference type="Pfam" id="PF02371"/>
    </source>
</evidence>
<dbReference type="PANTHER" id="PTHR33055:SF13">
    <property type="entry name" value="TRANSPOSASE"/>
    <property type="match status" value="1"/>
</dbReference>
<evidence type="ECO:0000313" key="10">
    <source>
        <dbReference type="EMBL" id="UPQ80605.1"/>
    </source>
</evidence>
<evidence type="ECO:0000313" key="5">
    <source>
        <dbReference type="EMBL" id="UPQ78066.1"/>
    </source>
</evidence>
<dbReference type="NCBIfam" id="NF033542">
    <property type="entry name" value="transpos_IS110"/>
    <property type="match status" value="1"/>
</dbReference>
<evidence type="ECO:0000313" key="4">
    <source>
        <dbReference type="EMBL" id="UPQ77868.1"/>
    </source>
</evidence>
<dbReference type="EMBL" id="CP096205">
    <property type="protein sequence ID" value="UPQ79815.1"/>
    <property type="molecule type" value="Genomic_DNA"/>
</dbReference>
<feature type="domain" description="Transposase IS110-like N-terminal" evidence="2">
    <location>
        <begin position="10"/>
        <end position="163"/>
    </location>
</feature>
<dbReference type="EMBL" id="CP096205">
    <property type="protein sequence ID" value="UPQ80263.1"/>
    <property type="molecule type" value="Genomic_DNA"/>
</dbReference>
<dbReference type="EMBL" id="CP096205">
    <property type="protein sequence ID" value="UPQ80605.1"/>
    <property type="molecule type" value="Genomic_DNA"/>
</dbReference>
<feature type="domain" description="Transposase IS116/IS110/IS902 C-terminal" evidence="3">
    <location>
        <begin position="211"/>
        <end position="296"/>
    </location>
</feature>
<proteinExistence type="predicted"/>
<dbReference type="EMBL" id="CP096205">
    <property type="protein sequence ID" value="UPQ78066.1"/>
    <property type="molecule type" value="Genomic_DNA"/>
</dbReference>
<dbReference type="Pfam" id="PF01548">
    <property type="entry name" value="DEDD_Tnp_IS110"/>
    <property type="match status" value="1"/>
</dbReference>
<evidence type="ECO:0000313" key="8">
    <source>
        <dbReference type="EMBL" id="UPQ79815.1"/>
    </source>
</evidence>
<feature type="coiled-coil region" evidence="1">
    <location>
        <begin position="140"/>
        <end position="205"/>
    </location>
</feature>
<dbReference type="InterPro" id="IPR047650">
    <property type="entry name" value="Transpos_IS110"/>
</dbReference>
<evidence type="ECO:0000256" key="1">
    <source>
        <dbReference type="SAM" id="Coils"/>
    </source>
</evidence>
<keyword evidence="1" id="KW-0175">Coiled coil</keyword>
<evidence type="ECO:0000259" key="2">
    <source>
        <dbReference type="Pfam" id="PF01548"/>
    </source>
</evidence>
<dbReference type="EMBL" id="CP096205">
    <property type="protein sequence ID" value="UPQ77868.1"/>
    <property type="molecule type" value="Genomic_DNA"/>
</dbReference>
<accession>A0ABY4KD79</accession>
<evidence type="ECO:0000313" key="9">
    <source>
        <dbReference type="EMBL" id="UPQ80263.1"/>
    </source>
</evidence>
<dbReference type="RefSeq" id="WP_248432818.1">
    <property type="nucleotide sequence ID" value="NZ_CP096205.1"/>
</dbReference>
<dbReference type="Proteomes" id="UP000830583">
    <property type="component" value="Chromosome"/>
</dbReference>
<dbReference type="Pfam" id="PF02371">
    <property type="entry name" value="Transposase_20"/>
    <property type="match status" value="1"/>
</dbReference>
<evidence type="ECO:0000313" key="11">
    <source>
        <dbReference type="Proteomes" id="UP000830583"/>
    </source>
</evidence>